<dbReference type="RefSeq" id="WP_141817028.1">
    <property type="nucleotide sequence ID" value="NZ_BAAAIL010000003.1"/>
</dbReference>
<protein>
    <submittedName>
        <fullName evidence="3">Uncharacterized protein YndB with AHSA1/START domain</fullName>
    </submittedName>
</protein>
<comment type="caution">
    <text evidence="3">The sequence shown here is derived from an EMBL/GenBank/DDBJ whole genome shotgun (WGS) entry which is preliminary data.</text>
</comment>
<accession>A0A543KJI2</accession>
<gene>
    <name evidence="3" type="ORF">FB476_0080</name>
</gene>
<evidence type="ECO:0000256" key="1">
    <source>
        <dbReference type="ARBA" id="ARBA00006817"/>
    </source>
</evidence>
<dbReference type="SUPFAM" id="SSF55961">
    <property type="entry name" value="Bet v1-like"/>
    <property type="match status" value="1"/>
</dbReference>
<organism evidence="3 4">
    <name type="scientific">Ornithinimicrobium humiphilum</name>
    <dbReference type="NCBI Taxonomy" id="125288"/>
    <lineage>
        <taxon>Bacteria</taxon>
        <taxon>Bacillati</taxon>
        <taxon>Actinomycetota</taxon>
        <taxon>Actinomycetes</taxon>
        <taxon>Micrococcales</taxon>
        <taxon>Ornithinimicrobiaceae</taxon>
        <taxon>Ornithinimicrobium</taxon>
    </lineage>
</organism>
<dbReference type="Pfam" id="PF08327">
    <property type="entry name" value="AHSA1"/>
    <property type="match status" value="1"/>
</dbReference>
<dbReference type="InterPro" id="IPR023393">
    <property type="entry name" value="START-like_dom_sf"/>
</dbReference>
<feature type="domain" description="Activator of Hsp90 ATPase homologue 1/2-like C-terminal" evidence="2">
    <location>
        <begin position="22"/>
        <end position="160"/>
    </location>
</feature>
<evidence type="ECO:0000259" key="2">
    <source>
        <dbReference type="Pfam" id="PF08327"/>
    </source>
</evidence>
<dbReference type="CDD" id="cd07814">
    <property type="entry name" value="SRPBCC_CalC_Aha1-like"/>
    <property type="match status" value="1"/>
</dbReference>
<sequence length="162" mass="17893">MPVTEFTTDPDTRTITITAQFAAPVERVWGLYADARQLEKVWGPPTYPATFVEHALEPGARTIYYMTSPEGERFGGWWEITEVDEPHRFAFHDGFTDTDLQPDPSMPVSECVYTFEATEDGGTRAVYTSTYATAEALQQVVDMGVEEGSVSAINQIDAALAA</sequence>
<dbReference type="Gene3D" id="3.30.530.20">
    <property type="match status" value="1"/>
</dbReference>
<dbReference type="Proteomes" id="UP000315133">
    <property type="component" value="Unassembled WGS sequence"/>
</dbReference>
<evidence type="ECO:0000313" key="4">
    <source>
        <dbReference type="Proteomes" id="UP000315133"/>
    </source>
</evidence>
<dbReference type="InterPro" id="IPR013538">
    <property type="entry name" value="ASHA1/2-like_C"/>
</dbReference>
<dbReference type="OrthoDB" id="3365660at2"/>
<dbReference type="EMBL" id="VFPU01000001">
    <property type="protein sequence ID" value="TQM95242.1"/>
    <property type="molecule type" value="Genomic_DNA"/>
</dbReference>
<proteinExistence type="inferred from homology"/>
<name>A0A543KJI2_9MICO</name>
<dbReference type="AlphaFoldDB" id="A0A543KJI2"/>
<keyword evidence="4" id="KW-1185">Reference proteome</keyword>
<comment type="similarity">
    <text evidence="1">Belongs to the AHA1 family.</text>
</comment>
<reference evidence="3 4" key="1">
    <citation type="submission" date="2019-06" db="EMBL/GenBank/DDBJ databases">
        <title>Sequencing the genomes of 1000 actinobacteria strains.</title>
        <authorList>
            <person name="Klenk H.-P."/>
        </authorList>
    </citation>
    <scope>NUCLEOTIDE SEQUENCE [LARGE SCALE GENOMIC DNA]</scope>
    <source>
        <strain evidence="3 4">DSM 12362</strain>
    </source>
</reference>
<evidence type="ECO:0000313" key="3">
    <source>
        <dbReference type="EMBL" id="TQM95242.1"/>
    </source>
</evidence>